<keyword evidence="4" id="KW-1185">Reference proteome</keyword>
<gene>
    <name evidence="3" type="ORF">GCK32_015636</name>
</gene>
<evidence type="ECO:0000313" key="3">
    <source>
        <dbReference type="EMBL" id="KAK5965116.1"/>
    </source>
</evidence>
<evidence type="ECO:0000313" key="4">
    <source>
        <dbReference type="Proteomes" id="UP001331761"/>
    </source>
</evidence>
<dbReference type="AlphaFoldDB" id="A0AAN8IAA0"/>
<organism evidence="3 4">
    <name type="scientific">Trichostrongylus colubriformis</name>
    <name type="common">Black scour worm</name>
    <dbReference type="NCBI Taxonomy" id="6319"/>
    <lineage>
        <taxon>Eukaryota</taxon>
        <taxon>Metazoa</taxon>
        <taxon>Ecdysozoa</taxon>
        <taxon>Nematoda</taxon>
        <taxon>Chromadorea</taxon>
        <taxon>Rhabditida</taxon>
        <taxon>Rhabditina</taxon>
        <taxon>Rhabditomorpha</taxon>
        <taxon>Strongyloidea</taxon>
        <taxon>Trichostrongylidae</taxon>
        <taxon>Trichostrongylus</taxon>
    </lineage>
</organism>
<proteinExistence type="predicted"/>
<dbReference type="EMBL" id="WIXE01024986">
    <property type="protein sequence ID" value="KAK5965116.1"/>
    <property type="molecule type" value="Genomic_DNA"/>
</dbReference>
<feature type="coiled-coil region" evidence="1">
    <location>
        <begin position="114"/>
        <end position="152"/>
    </location>
</feature>
<accession>A0AAN8IAA0</accession>
<evidence type="ECO:0000256" key="1">
    <source>
        <dbReference type="SAM" id="Coils"/>
    </source>
</evidence>
<feature type="region of interest" description="Disordered" evidence="2">
    <location>
        <begin position="311"/>
        <end position="360"/>
    </location>
</feature>
<evidence type="ECO:0000256" key="2">
    <source>
        <dbReference type="SAM" id="MobiDB-lite"/>
    </source>
</evidence>
<dbReference type="Proteomes" id="UP001331761">
    <property type="component" value="Unassembled WGS sequence"/>
</dbReference>
<protein>
    <submittedName>
        <fullName evidence="3">Uncharacterized protein</fullName>
    </submittedName>
</protein>
<feature type="coiled-coil region" evidence="1">
    <location>
        <begin position="485"/>
        <end position="512"/>
    </location>
</feature>
<sequence length="535" mass="62652">MAVRDVDDDTKYLSTFMVTKHLRWEDIKSDLDAAYEGFQQQISIASMIQLQWSYIQTEESFVLGTPAHKIRTVAKQMKDMMLTRERISRMGVRYVCTLRFYKEHMFVGRPEKPKEEWERDAEAALLQLDKCMKRFGAVIKAMEGEMEQAEKDFNVAPCHTNAQHINTLFRRAFENLTAADKDHVTQRFETLQKKVDEQNEEISRLKKMLDAKPSSDGDVEMTDDAYWSRMVQEVQGDPEVEKVQTSPPKLASDGSDDEDDNDLDLRSADGDEEEDQLVICDDCSEDRAVERVVEIVAEERVVELVPEDRAADRVPQDRAADRVPQERAADRVPQDRAADRVPQDRIEQEDRRHPPVRDERELERVIGNVQEEIDHMERAMDNFPYRKRESFSRGIRPLNQCCFCSVKGEHFSDSCPTVTDGQDRWEIMLERYFCQYCLNICGMYDLCQYRHKECFYCERVRGTPFEYLIPREPHHTALCRVPDQRGRARARIEEAREELQRLLGELSLAIVLRRREAERRQEEERQRGHDGAANR</sequence>
<reference evidence="3 4" key="1">
    <citation type="submission" date="2019-10" db="EMBL/GenBank/DDBJ databases">
        <title>Assembly and Annotation for the nematode Trichostrongylus colubriformis.</title>
        <authorList>
            <person name="Martin J."/>
        </authorList>
    </citation>
    <scope>NUCLEOTIDE SEQUENCE [LARGE SCALE GENOMIC DNA]</scope>
    <source>
        <strain evidence="3">G859</strain>
        <tissue evidence="3">Whole worm</tissue>
    </source>
</reference>
<comment type="caution">
    <text evidence="3">The sequence shown here is derived from an EMBL/GenBank/DDBJ whole genome shotgun (WGS) entry which is preliminary data.</text>
</comment>
<keyword evidence="1" id="KW-0175">Coiled coil</keyword>
<feature type="region of interest" description="Disordered" evidence="2">
    <location>
        <begin position="234"/>
        <end position="278"/>
    </location>
</feature>
<name>A0AAN8IAA0_TRICO</name>
<feature type="coiled-coil region" evidence="1">
    <location>
        <begin position="181"/>
        <end position="208"/>
    </location>
</feature>